<accession>A0A0G4IZC5</accession>
<gene>
    <name evidence="3" type="ORF">PBRA_001694</name>
    <name evidence="4" type="ORF">PLBR_LOCUS1085</name>
</gene>
<evidence type="ECO:0000256" key="1">
    <source>
        <dbReference type="SAM" id="Coils"/>
    </source>
</evidence>
<feature type="coiled-coil region" evidence="1">
    <location>
        <begin position="155"/>
        <end position="217"/>
    </location>
</feature>
<geneLocation type="mitochondrion" evidence="4"/>
<dbReference type="Proteomes" id="UP000290189">
    <property type="component" value="Unassembled WGS sequence"/>
</dbReference>
<dbReference type="EMBL" id="OVEO01000002">
    <property type="protein sequence ID" value="SPQ93870.1"/>
    <property type="molecule type" value="Genomic_DNA"/>
</dbReference>
<proteinExistence type="predicted"/>
<keyword evidence="5" id="KW-1185">Reference proteome</keyword>
<evidence type="ECO:0000313" key="4">
    <source>
        <dbReference type="EMBL" id="SPQ93870.1"/>
    </source>
</evidence>
<evidence type="ECO:0000313" key="3">
    <source>
        <dbReference type="EMBL" id="CEP00640.1"/>
    </source>
</evidence>
<dbReference type="AlphaFoldDB" id="A0A0G4IZC5"/>
<evidence type="ECO:0000313" key="5">
    <source>
        <dbReference type="Proteomes" id="UP000039324"/>
    </source>
</evidence>
<reference evidence="3 5" key="1">
    <citation type="submission" date="2015-02" db="EMBL/GenBank/DDBJ databases">
        <authorList>
            <person name="Chooi Y.-H."/>
        </authorList>
    </citation>
    <scope>NUCLEOTIDE SEQUENCE [LARGE SCALE GENOMIC DNA]</scope>
    <source>
        <strain evidence="3">E3</strain>
    </source>
</reference>
<feature type="compositionally biased region" description="Polar residues" evidence="2">
    <location>
        <begin position="300"/>
        <end position="309"/>
    </location>
</feature>
<evidence type="ECO:0000256" key="2">
    <source>
        <dbReference type="SAM" id="MobiDB-lite"/>
    </source>
</evidence>
<organism evidence="3 5">
    <name type="scientific">Plasmodiophora brassicae</name>
    <name type="common">Clubroot disease agent</name>
    <dbReference type="NCBI Taxonomy" id="37360"/>
    <lineage>
        <taxon>Eukaryota</taxon>
        <taxon>Sar</taxon>
        <taxon>Rhizaria</taxon>
        <taxon>Endomyxa</taxon>
        <taxon>Phytomyxea</taxon>
        <taxon>Plasmodiophorida</taxon>
        <taxon>Plasmodiophoridae</taxon>
        <taxon>Plasmodiophora</taxon>
    </lineage>
</organism>
<feature type="coiled-coil region" evidence="1">
    <location>
        <begin position="68"/>
        <end position="95"/>
    </location>
</feature>
<reference evidence="4 6" key="2">
    <citation type="submission" date="2018-03" db="EMBL/GenBank/DDBJ databases">
        <authorList>
            <person name="Fogelqvist J."/>
        </authorList>
    </citation>
    <scope>NUCLEOTIDE SEQUENCE [LARGE SCALE GENOMIC DNA]</scope>
</reference>
<protein>
    <submittedName>
        <fullName evidence="3">Uncharacterized protein</fullName>
    </submittedName>
</protein>
<dbReference type="EMBL" id="CDSF01000101">
    <property type="protein sequence ID" value="CEP00640.1"/>
    <property type="molecule type" value="Genomic_DNA"/>
</dbReference>
<dbReference type="Proteomes" id="UP000039324">
    <property type="component" value="Unassembled WGS sequence"/>
</dbReference>
<keyword evidence="4" id="KW-0496">Mitochondrion</keyword>
<sequence length="375" mass="41430">MGLRTRLLRGCRSASGSVVPWPSPEVREGGLHEDTVPEYGSAMTHDARAGIVTTPSGPCRDKDATAPAAGWQQALHRSERRVAELERQVANGAARQEVAVLRSKLTSAEVTLSDYLSKLNRGRIHHDDIIAAYQRERDVLVTKHDEEIGKMRSDLTVAGNELRGLRQRNDTLERELGTAHATIQAQRDEYAVLLRKQKTLEQQYMMAKAEAKRLQGQLAATAHEDTNASVVVGVVGTEGADATSGRNASAAPVPSIDVRVVDLTKKLRRVTAAYNRLRAHSSAKQPEPRRRQSRDDVAADQQQCPSPARQTPRDPDAPDTCRRLVFELFQTDPAANEVTSSGTFRQLRQAQRENRALKCVVKRLQVARNAAHLLK</sequence>
<name>A0A0G4IZC5_PLABS</name>
<keyword evidence="1" id="KW-0175">Coiled coil</keyword>
<evidence type="ECO:0000313" key="6">
    <source>
        <dbReference type="Proteomes" id="UP000290189"/>
    </source>
</evidence>
<feature type="compositionally biased region" description="Basic and acidic residues" evidence="2">
    <location>
        <begin position="286"/>
        <end position="297"/>
    </location>
</feature>
<feature type="region of interest" description="Disordered" evidence="2">
    <location>
        <begin position="275"/>
        <end position="319"/>
    </location>
</feature>